<dbReference type="Proteomes" id="UP000028492">
    <property type="component" value="Chromosome"/>
</dbReference>
<dbReference type="eggNOG" id="ENOG50335R8">
    <property type="taxonomic scope" value="Bacteria"/>
</dbReference>
<evidence type="ECO:0000313" key="3">
    <source>
        <dbReference type="Proteomes" id="UP000028492"/>
    </source>
</evidence>
<dbReference type="EMBL" id="CP008953">
    <property type="protein sequence ID" value="AIG73781.1"/>
    <property type="molecule type" value="Genomic_DNA"/>
</dbReference>
<feature type="transmembrane region" description="Helical" evidence="1">
    <location>
        <begin position="20"/>
        <end position="38"/>
    </location>
</feature>
<organism evidence="2 3">
    <name type="scientific">Amycolatopsis japonica</name>
    <dbReference type="NCBI Taxonomy" id="208439"/>
    <lineage>
        <taxon>Bacteria</taxon>
        <taxon>Bacillati</taxon>
        <taxon>Actinomycetota</taxon>
        <taxon>Actinomycetes</taxon>
        <taxon>Pseudonocardiales</taxon>
        <taxon>Pseudonocardiaceae</taxon>
        <taxon>Amycolatopsis</taxon>
        <taxon>Amycolatopsis japonica group</taxon>
    </lineage>
</organism>
<sequence>MYAPNPPSPVPTAHPVPRPTKFAGLAWTALILGIVGVVGSPIIFFNNLTAVVAGVGFVLGVIALFGSKKILAAIGVVLCVLAVVFTVIAQGAAVKELNEKLGLPESDKKASGQMYAVGETHRGTAVDITVSDPKAFTTGEYAAPAQNAKATSYQVTVVNHSDKPWSAAMLLVQATMGNTSAEQVFDTNAGLGGTPSQDILPGKELTFRVGFVDAPGDVTIQVGAVTDDKVYFVQKR</sequence>
<accession>A0A075UN02</accession>
<keyword evidence="1" id="KW-0812">Transmembrane</keyword>
<protein>
    <recommendedName>
        <fullName evidence="4">DUF4352 domain-containing protein</fullName>
    </recommendedName>
</protein>
<name>A0A075UN02_9PSEU</name>
<evidence type="ECO:0008006" key="4">
    <source>
        <dbReference type="Google" id="ProtNLM"/>
    </source>
</evidence>
<dbReference type="HOGENOM" id="CLU_1034020_0_0_11"/>
<keyword evidence="1" id="KW-0472">Membrane</keyword>
<gene>
    <name evidence="2" type="ORF">AJAP_04295</name>
</gene>
<proteinExistence type="predicted"/>
<evidence type="ECO:0000256" key="1">
    <source>
        <dbReference type="SAM" id="Phobius"/>
    </source>
</evidence>
<dbReference type="STRING" id="208439.AJAP_04295"/>
<feature type="transmembrane region" description="Helical" evidence="1">
    <location>
        <begin position="71"/>
        <end position="94"/>
    </location>
</feature>
<dbReference type="AlphaFoldDB" id="A0A075UN02"/>
<feature type="transmembrane region" description="Helical" evidence="1">
    <location>
        <begin position="45"/>
        <end position="65"/>
    </location>
</feature>
<dbReference type="KEGG" id="aja:AJAP_04295"/>
<reference evidence="2 3" key="1">
    <citation type="journal article" date="2014" name="J. Biotechnol.">
        <title>Complete genome sequence of the actinobacterium Amycolatopsis japonica MG417-CF17(T) (=DSM 44213T) producing (S,S)-N,N'-ethylenediaminedisuccinic acid.</title>
        <authorList>
            <person name="Stegmann E."/>
            <person name="Albersmeier A."/>
            <person name="Spohn M."/>
            <person name="Gert H."/>
            <person name="Weber T."/>
            <person name="Wohlleben W."/>
            <person name="Kalinowski J."/>
            <person name="Ruckert C."/>
        </authorList>
    </citation>
    <scope>NUCLEOTIDE SEQUENCE [LARGE SCALE GENOMIC DNA]</scope>
    <source>
        <strain evidence="3">MG417-CF17 (DSM 44213)</strain>
    </source>
</reference>
<evidence type="ECO:0000313" key="2">
    <source>
        <dbReference type="EMBL" id="AIG73781.1"/>
    </source>
</evidence>
<keyword evidence="3" id="KW-1185">Reference proteome</keyword>
<keyword evidence="1" id="KW-1133">Transmembrane helix</keyword>